<accession>A0A9Q1F1X1</accession>
<dbReference type="GO" id="GO:0072686">
    <property type="term" value="C:mitotic spindle"/>
    <property type="evidence" value="ECO:0007669"/>
    <property type="project" value="TreeGrafter"/>
</dbReference>
<evidence type="ECO:0000256" key="1">
    <source>
        <dbReference type="ARBA" id="ARBA00006836"/>
    </source>
</evidence>
<dbReference type="PANTHER" id="PTHR28573:SF1">
    <property type="entry name" value="SPINDLE AND KINETOCHORE-ASSOCIATED PROTEIN 1"/>
    <property type="match status" value="1"/>
</dbReference>
<evidence type="ECO:0000313" key="6">
    <source>
        <dbReference type="Proteomes" id="UP001152622"/>
    </source>
</evidence>
<dbReference type="GO" id="GO:0051301">
    <property type="term" value="P:cell division"/>
    <property type="evidence" value="ECO:0007669"/>
    <property type="project" value="InterPro"/>
</dbReference>
<organism evidence="5 6">
    <name type="scientific">Synaphobranchus kaupii</name>
    <name type="common">Kaup's arrowtooth eel</name>
    <dbReference type="NCBI Taxonomy" id="118154"/>
    <lineage>
        <taxon>Eukaryota</taxon>
        <taxon>Metazoa</taxon>
        <taxon>Chordata</taxon>
        <taxon>Craniata</taxon>
        <taxon>Vertebrata</taxon>
        <taxon>Euteleostomi</taxon>
        <taxon>Actinopterygii</taxon>
        <taxon>Neopterygii</taxon>
        <taxon>Teleostei</taxon>
        <taxon>Anguilliformes</taxon>
        <taxon>Synaphobranchidae</taxon>
        <taxon>Synaphobranchus</taxon>
    </lineage>
</organism>
<dbReference type="Pfam" id="PF07160">
    <property type="entry name" value="SKA1"/>
    <property type="match status" value="1"/>
</dbReference>
<keyword evidence="6" id="KW-1185">Reference proteome</keyword>
<evidence type="ECO:0000256" key="2">
    <source>
        <dbReference type="ARBA" id="ARBA00047182"/>
    </source>
</evidence>
<dbReference type="Proteomes" id="UP001152622">
    <property type="component" value="Chromosome 9"/>
</dbReference>
<dbReference type="PANTHER" id="PTHR28573">
    <property type="entry name" value="SPINDLE AND KINETOCHORE-ASSOCIATED PROTEIN 1"/>
    <property type="match status" value="1"/>
</dbReference>
<protein>
    <recommendedName>
        <fullName evidence="2">SKA complex subunit 1</fullName>
    </recommendedName>
    <alternativeName>
        <fullName evidence="3">Spindle and kinetochore-associated protein 1</fullName>
    </alternativeName>
</protein>
<dbReference type="GO" id="GO:0007059">
    <property type="term" value="P:chromosome segregation"/>
    <property type="evidence" value="ECO:0007669"/>
    <property type="project" value="InterPro"/>
</dbReference>
<evidence type="ECO:0000256" key="4">
    <source>
        <dbReference type="SAM" id="MobiDB-lite"/>
    </source>
</evidence>
<dbReference type="EMBL" id="JAINUF010000009">
    <property type="protein sequence ID" value="KAJ8349468.1"/>
    <property type="molecule type" value="Genomic_DNA"/>
</dbReference>
<sequence>MVAYGWYHEDQTIYPRIMEVAELTQQINDKISAIRTILELRTVAKEEDKQNILVKMGKDIIAINGLLDMLETHVSQQRDMLNCLKELEEFFQEDLHEGYYLRDNMPLHMPRKGFHTAKDLTQSQQDAAWQSQEQNQQRKPSCTHIREMVYITTEEFESIPQYMKGRVTYTQLNAVVQSINTAVTEKYSILQQAAKSLTNATRRLQQRFKDEETKDTKGNFFCGGGRHSGVHTVKSGQALPGHSEYATALSASA</sequence>
<dbReference type="GO" id="GO:0000278">
    <property type="term" value="P:mitotic cell cycle"/>
    <property type="evidence" value="ECO:0007669"/>
    <property type="project" value="TreeGrafter"/>
</dbReference>
<dbReference type="AlphaFoldDB" id="A0A9Q1F1X1"/>
<dbReference type="Gene3D" id="1.10.10.1890">
    <property type="entry name" value="Ska1 microtubule binding domain-like"/>
    <property type="match status" value="1"/>
</dbReference>
<evidence type="ECO:0000313" key="5">
    <source>
        <dbReference type="EMBL" id="KAJ8349468.1"/>
    </source>
</evidence>
<dbReference type="GO" id="GO:0031110">
    <property type="term" value="P:regulation of microtubule polymerization or depolymerization"/>
    <property type="evidence" value="ECO:0007669"/>
    <property type="project" value="TreeGrafter"/>
</dbReference>
<dbReference type="InterPro" id="IPR042031">
    <property type="entry name" value="SKA1_MBD_sf"/>
</dbReference>
<dbReference type="GO" id="GO:0008017">
    <property type="term" value="F:microtubule binding"/>
    <property type="evidence" value="ECO:0007669"/>
    <property type="project" value="InterPro"/>
</dbReference>
<evidence type="ECO:0000256" key="3">
    <source>
        <dbReference type="ARBA" id="ARBA00047202"/>
    </source>
</evidence>
<comment type="caution">
    <text evidence="5">The sequence shown here is derived from an EMBL/GenBank/DDBJ whole genome shotgun (WGS) entry which is preliminary data.</text>
</comment>
<feature type="compositionally biased region" description="Polar residues" evidence="4">
    <location>
        <begin position="119"/>
        <end position="140"/>
    </location>
</feature>
<name>A0A9Q1F1X1_SYNKA</name>
<dbReference type="OrthoDB" id="5962at2759"/>
<dbReference type="GO" id="GO:0005876">
    <property type="term" value="C:spindle microtubule"/>
    <property type="evidence" value="ECO:0007669"/>
    <property type="project" value="TreeGrafter"/>
</dbReference>
<dbReference type="GO" id="GO:0000940">
    <property type="term" value="C:outer kinetochore"/>
    <property type="evidence" value="ECO:0007669"/>
    <property type="project" value="TreeGrafter"/>
</dbReference>
<dbReference type="Gene3D" id="6.10.250.1370">
    <property type="match status" value="1"/>
</dbReference>
<reference evidence="5" key="1">
    <citation type="journal article" date="2023" name="Science">
        <title>Genome structures resolve the early diversification of teleost fishes.</title>
        <authorList>
            <person name="Parey E."/>
            <person name="Louis A."/>
            <person name="Montfort J."/>
            <person name="Bouchez O."/>
            <person name="Roques C."/>
            <person name="Iampietro C."/>
            <person name="Lluch J."/>
            <person name="Castinel A."/>
            <person name="Donnadieu C."/>
            <person name="Desvignes T."/>
            <person name="Floi Bucao C."/>
            <person name="Jouanno E."/>
            <person name="Wen M."/>
            <person name="Mejri S."/>
            <person name="Dirks R."/>
            <person name="Jansen H."/>
            <person name="Henkel C."/>
            <person name="Chen W.J."/>
            <person name="Zahm M."/>
            <person name="Cabau C."/>
            <person name="Klopp C."/>
            <person name="Thompson A.W."/>
            <person name="Robinson-Rechavi M."/>
            <person name="Braasch I."/>
            <person name="Lecointre G."/>
            <person name="Bobe J."/>
            <person name="Postlethwait J.H."/>
            <person name="Berthelot C."/>
            <person name="Roest Crollius H."/>
            <person name="Guiguen Y."/>
        </authorList>
    </citation>
    <scope>NUCLEOTIDE SEQUENCE</scope>
    <source>
        <strain evidence="5">WJC10195</strain>
    </source>
</reference>
<gene>
    <name evidence="5" type="ORF">SKAU_G00245980</name>
</gene>
<comment type="similarity">
    <text evidence="1">Belongs to the SKA1 family.</text>
</comment>
<feature type="region of interest" description="Disordered" evidence="4">
    <location>
        <begin position="118"/>
        <end position="141"/>
    </location>
</feature>
<dbReference type="InterPro" id="IPR009829">
    <property type="entry name" value="SKA1"/>
</dbReference>
<proteinExistence type="inferred from homology"/>